<name>A0A6I9XJP8_9SAUR</name>
<evidence type="ECO:0000313" key="4">
    <source>
        <dbReference type="Proteomes" id="UP000504617"/>
    </source>
</evidence>
<gene>
    <name evidence="5" type="primary">LOC106542845</name>
</gene>
<proteinExistence type="predicted"/>
<dbReference type="Proteomes" id="UP000504617">
    <property type="component" value="Unplaced"/>
</dbReference>
<dbReference type="InterPro" id="IPR050780">
    <property type="entry name" value="Mucin_vWF_Thrombospondin_sf"/>
</dbReference>
<dbReference type="AlphaFoldDB" id="A0A6I9XJP8"/>
<evidence type="ECO:0000256" key="2">
    <source>
        <dbReference type="ARBA" id="ARBA00023180"/>
    </source>
</evidence>
<dbReference type="GeneID" id="106542845"/>
<sequence length="161" mass="18371">MTGQKDFSPPFARCSLFGDEHIKTFDELIYDFAGDCSYLLAGDCEKRSFLLLGDYHNGKRTSLSLYLGEYLDIHVFLNGTVTQGEKRSVFFNLEPPRVFGYEMGGILEENSYNFANSWAMSNQQKKCQRVMPPSYTCNISSEAAEKSSELQLLTWKIWGLK</sequence>
<accession>A0A6I9XJP8</accession>
<dbReference type="KEGG" id="tsr:106542845"/>
<evidence type="ECO:0000256" key="1">
    <source>
        <dbReference type="ARBA" id="ARBA00023157"/>
    </source>
</evidence>
<keyword evidence="2" id="KW-0325">Glycoprotein</keyword>
<keyword evidence="4" id="KW-1185">Reference proteome</keyword>
<dbReference type="RefSeq" id="XP_013914162.1">
    <property type="nucleotide sequence ID" value="XM_014058687.1"/>
</dbReference>
<reference evidence="5" key="1">
    <citation type="submission" date="2025-08" db="UniProtKB">
        <authorList>
            <consortium name="RefSeq"/>
        </authorList>
    </citation>
    <scope>IDENTIFICATION</scope>
    <source>
        <tissue evidence="5">Skeletal muscle</tissue>
    </source>
</reference>
<protein>
    <submittedName>
        <fullName evidence="5">von Willebrand factor-like</fullName>
    </submittedName>
</protein>
<evidence type="ECO:0000259" key="3">
    <source>
        <dbReference type="PROSITE" id="PS51233"/>
    </source>
</evidence>
<feature type="domain" description="VWFD" evidence="3">
    <location>
        <begin position="12"/>
        <end position="161"/>
    </location>
</feature>
<dbReference type="InterPro" id="IPR001846">
    <property type="entry name" value="VWF_type-D"/>
</dbReference>
<organism evidence="4 5">
    <name type="scientific">Thamnophis sirtalis</name>
    <dbReference type="NCBI Taxonomy" id="35019"/>
    <lineage>
        <taxon>Eukaryota</taxon>
        <taxon>Metazoa</taxon>
        <taxon>Chordata</taxon>
        <taxon>Craniata</taxon>
        <taxon>Vertebrata</taxon>
        <taxon>Euteleostomi</taxon>
        <taxon>Lepidosauria</taxon>
        <taxon>Squamata</taxon>
        <taxon>Bifurcata</taxon>
        <taxon>Unidentata</taxon>
        <taxon>Episquamata</taxon>
        <taxon>Toxicofera</taxon>
        <taxon>Serpentes</taxon>
        <taxon>Colubroidea</taxon>
        <taxon>Colubridae</taxon>
        <taxon>Natricinae</taxon>
        <taxon>Thamnophis</taxon>
    </lineage>
</organism>
<keyword evidence="1" id="KW-1015">Disulfide bond</keyword>
<dbReference type="OrthoDB" id="6262482at2759"/>
<dbReference type="PANTHER" id="PTHR11339">
    <property type="entry name" value="EXTRACELLULAR MATRIX GLYCOPROTEIN RELATED"/>
    <property type="match status" value="1"/>
</dbReference>
<dbReference type="Pfam" id="PF00094">
    <property type="entry name" value="VWD"/>
    <property type="match status" value="1"/>
</dbReference>
<dbReference type="PROSITE" id="PS51233">
    <property type="entry name" value="VWFD"/>
    <property type="match status" value="1"/>
</dbReference>
<evidence type="ECO:0000313" key="5">
    <source>
        <dbReference type="RefSeq" id="XP_013914162.1"/>
    </source>
</evidence>